<sequence length="151" mass="16292">MDKTVKALLAVLLVLVIIVVIVQDVDANGNHQASGGGKGPGLTINTGSAGGDVVFNGTLPLTADQVYRYNFTLNPSSDKIVMALEDNSTASVYCRLFYPNNTVRDSFTVSPGISIDSVFPYGQSFTSGVWYIKLITNQGLELRFKLTVFYS</sequence>
<evidence type="ECO:0000313" key="1">
    <source>
        <dbReference type="EMBL" id="GGM77653.1"/>
    </source>
</evidence>
<organism evidence="1 2">
    <name type="scientific">Thermogymnomonas acidicola</name>
    <dbReference type="NCBI Taxonomy" id="399579"/>
    <lineage>
        <taxon>Archaea</taxon>
        <taxon>Methanobacteriati</taxon>
        <taxon>Thermoplasmatota</taxon>
        <taxon>Thermoplasmata</taxon>
        <taxon>Thermoplasmatales</taxon>
        <taxon>Thermogymnomonas</taxon>
    </lineage>
</organism>
<gene>
    <name evidence="1" type="ORF">GCM10007108_14730</name>
</gene>
<protein>
    <submittedName>
        <fullName evidence="1">Uncharacterized protein</fullName>
    </submittedName>
</protein>
<name>A0AA37BSI2_9ARCH</name>
<dbReference type="RefSeq" id="WP_188681611.1">
    <property type="nucleotide sequence ID" value="NZ_BMNY01000003.1"/>
</dbReference>
<accession>A0AA37BSI2</accession>
<reference evidence="1" key="1">
    <citation type="journal article" date="2014" name="Int. J. Syst. Evol. Microbiol.">
        <title>Complete genome sequence of Corynebacterium casei LMG S-19264T (=DSM 44701T), isolated from a smear-ripened cheese.</title>
        <authorList>
            <consortium name="US DOE Joint Genome Institute (JGI-PGF)"/>
            <person name="Walter F."/>
            <person name="Albersmeier A."/>
            <person name="Kalinowski J."/>
            <person name="Ruckert C."/>
        </authorList>
    </citation>
    <scope>NUCLEOTIDE SEQUENCE</scope>
    <source>
        <strain evidence="1">JCM 13583</strain>
    </source>
</reference>
<dbReference type="AlphaFoldDB" id="A0AA37BSI2"/>
<dbReference type="EMBL" id="BMNY01000003">
    <property type="protein sequence ID" value="GGM77653.1"/>
    <property type="molecule type" value="Genomic_DNA"/>
</dbReference>
<dbReference type="Proteomes" id="UP000632195">
    <property type="component" value="Unassembled WGS sequence"/>
</dbReference>
<reference evidence="1" key="2">
    <citation type="submission" date="2022-09" db="EMBL/GenBank/DDBJ databases">
        <authorList>
            <person name="Sun Q."/>
            <person name="Ohkuma M."/>
        </authorList>
    </citation>
    <scope>NUCLEOTIDE SEQUENCE</scope>
    <source>
        <strain evidence="1">JCM 13583</strain>
    </source>
</reference>
<keyword evidence="2" id="KW-1185">Reference proteome</keyword>
<evidence type="ECO:0000313" key="2">
    <source>
        <dbReference type="Proteomes" id="UP000632195"/>
    </source>
</evidence>
<comment type="caution">
    <text evidence="1">The sequence shown here is derived from an EMBL/GenBank/DDBJ whole genome shotgun (WGS) entry which is preliminary data.</text>
</comment>
<proteinExistence type="predicted"/>